<evidence type="ECO:0000313" key="2">
    <source>
        <dbReference type="EMBL" id="MBB4236670.1"/>
    </source>
</evidence>
<proteinExistence type="predicted"/>
<comment type="caution">
    <text evidence="2">The sequence shown here is derived from an EMBL/GenBank/DDBJ whole genome shotgun (WGS) entry which is preliminary data.</text>
</comment>
<name>A0A7W6W5Y8_9HYPH</name>
<feature type="region of interest" description="Disordered" evidence="1">
    <location>
        <begin position="94"/>
        <end position="121"/>
    </location>
</feature>
<evidence type="ECO:0000313" key="3">
    <source>
        <dbReference type="Proteomes" id="UP000540909"/>
    </source>
</evidence>
<evidence type="ECO:0000256" key="1">
    <source>
        <dbReference type="SAM" id="MobiDB-lite"/>
    </source>
</evidence>
<sequence>MLKTYIITFFSPQLSVETANRWIMNSPYVVSYWNYLPLIYCIKSGASVHELRVHFEPLFGFQNFLIAEINPYNLSGRLPSEAWPWFTHNHHQPPPVFPGAQVPPNQPDGLPSLPPAALPKT</sequence>
<protein>
    <submittedName>
        <fullName evidence="2">Uncharacterized protein</fullName>
    </submittedName>
</protein>
<dbReference type="Proteomes" id="UP000540909">
    <property type="component" value="Unassembled WGS sequence"/>
</dbReference>
<gene>
    <name evidence="2" type="ORF">GGD57_003260</name>
</gene>
<dbReference type="RefSeq" id="WP_184471261.1">
    <property type="nucleotide sequence ID" value="NZ_JACIFY010000011.1"/>
</dbReference>
<accession>A0A7W6W5Y8</accession>
<feature type="compositionally biased region" description="Pro residues" evidence="1">
    <location>
        <begin position="112"/>
        <end position="121"/>
    </location>
</feature>
<organism evidence="2 3">
    <name type="scientific">Rhizobium esperanzae</name>
    <dbReference type="NCBI Taxonomy" id="1967781"/>
    <lineage>
        <taxon>Bacteria</taxon>
        <taxon>Pseudomonadati</taxon>
        <taxon>Pseudomonadota</taxon>
        <taxon>Alphaproteobacteria</taxon>
        <taxon>Hyphomicrobiales</taxon>
        <taxon>Rhizobiaceae</taxon>
        <taxon>Rhizobium/Agrobacterium group</taxon>
        <taxon>Rhizobium</taxon>
    </lineage>
</organism>
<dbReference type="AlphaFoldDB" id="A0A7W6W5Y8"/>
<reference evidence="2 3" key="1">
    <citation type="submission" date="2020-08" db="EMBL/GenBank/DDBJ databases">
        <title>Genomic Encyclopedia of Type Strains, Phase IV (KMG-V): Genome sequencing to study the core and pangenomes of soil and plant-associated prokaryotes.</title>
        <authorList>
            <person name="Whitman W."/>
        </authorList>
    </citation>
    <scope>NUCLEOTIDE SEQUENCE [LARGE SCALE GENOMIC DNA]</scope>
    <source>
        <strain evidence="2 3">SEMIA 4089</strain>
    </source>
</reference>
<dbReference type="EMBL" id="JACIFY010000011">
    <property type="protein sequence ID" value="MBB4236670.1"/>
    <property type="molecule type" value="Genomic_DNA"/>
</dbReference>